<protein>
    <submittedName>
        <fullName evidence="2">Uncharacterized protein</fullName>
    </submittedName>
</protein>
<accession>A0A438IRZ5</accession>
<dbReference type="AlphaFoldDB" id="A0A438IRZ5"/>
<organism evidence="2 3">
    <name type="scientific">Vitis vinifera</name>
    <name type="common">Grape</name>
    <dbReference type="NCBI Taxonomy" id="29760"/>
    <lineage>
        <taxon>Eukaryota</taxon>
        <taxon>Viridiplantae</taxon>
        <taxon>Streptophyta</taxon>
        <taxon>Embryophyta</taxon>
        <taxon>Tracheophyta</taxon>
        <taxon>Spermatophyta</taxon>
        <taxon>Magnoliopsida</taxon>
        <taxon>eudicotyledons</taxon>
        <taxon>Gunneridae</taxon>
        <taxon>Pentapetalae</taxon>
        <taxon>rosids</taxon>
        <taxon>Vitales</taxon>
        <taxon>Vitaceae</taxon>
        <taxon>Viteae</taxon>
        <taxon>Vitis</taxon>
    </lineage>
</organism>
<comment type="caution">
    <text evidence="2">The sequence shown here is derived from an EMBL/GenBank/DDBJ whole genome shotgun (WGS) entry which is preliminary data.</text>
</comment>
<evidence type="ECO:0000256" key="1">
    <source>
        <dbReference type="SAM" id="MobiDB-lite"/>
    </source>
</evidence>
<name>A0A438IRZ5_VITVI</name>
<gene>
    <name evidence="2" type="ORF">CK203_038483</name>
</gene>
<evidence type="ECO:0000313" key="2">
    <source>
        <dbReference type="EMBL" id="RVW99461.1"/>
    </source>
</evidence>
<evidence type="ECO:0000313" key="3">
    <source>
        <dbReference type="Proteomes" id="UP000288805"/>
    </source>
</evidence>
<feature type="compositionally biased region" description="Polar residues" evidence="1">
    <location>
        <begin position="7"/>
        <end position="17"/>
    </location>
</feature>
<sequence length="207" mass="23175">MVDERNPTFSGTSNQTHQRQKKQVDSFIPPSDASKSNLSNPHFTHHSNHPDSIIYYATAHEVWEDLPYSSVCQEEKQRLRSETYTAAESNSSAAMAVKSNQMKNNFVGNARIFHGATLMHLLWGNETLCREVLSLHGYPPRHPKARTSSNFNRHKNTSMANQVSDGANKDDGKLVLTGISEAQLQQLLSLLNDKNGGSGYEEDNWFG</sequence>
<dbReference type="EMBL" id="QGNW01000087">
    <property type="protein sequence ID" value="RVW99461.1"/>
    <property type="molecule type" value="Genomic_DNA"/>
</dbReference>
<feature type="compositionally biased region" description="Polar residues" evidence="1">
    <location>
        <begin position="33"/>
        <end position="42"/>
    </location>
</feature>
<feature type="region of interest" description="Disordered" evidence="1">
    <location>
        <begin position="1"/>
        <end position="45"/>
    </location>
</feature>
<proteinExistence type="predicted"/>
<dbReference type="Proteomes" id="UP000288805">
    <property type="component" value="Unassembled WGS sequence"/>
</dbReference>
<reference evidence="2 3" key="1">
    <citation type="journal article" date="2018" name="PLoS Genet.">
        <title>Population sequencing reveals clonal diversity and ancestral inbreeding in the grapevine cultivar Chardonnay.</title>
        <authorList>
            <person name="Roach M.J."/>
            <person name="Johnson D.L."/>
            <person name="Bohlmann J."/>
            <person name="van Vuuren H.J."/>
            <person name="Jones S.J."/>
            <person name="Pretorius I.S."/>
            <person name="Schmidt S.A."/>
            <person name="Borneman A.R."/>
        </authorList>
    </citation>
    <scope>NUCLEOTIDE SEQUENCE [LARGE SCALE GENOMIC DNA]</scope>
    <source>
        <strain evidence="3">cv. Chardonnay</strain>
        <tissue evidence="2">Leaf</tissue>
    </source>
</reference>